<evidence type="ECO:0000256" key="1">
    <source>
        <dbReference type="SAM" id="SignalP"/>
    </source>
</evidence>
<dbReference type="InterPro" id="IPR012674">
    <property type="entry name" value="Calycin"/>
</dbReference>
<keyword evidence="1" id="KW-0732">Signal</keyword>
<organism evidence="2">
    <name type="scientific">Sitobion avenae</name>
    <name type="common">English grain aphid</name>
    <dbReference type="NCBI Taxonomy" id="44664"/>
    <lineage>
        <taxon>Eukaryota</taxon>
        <taxon>Metazoa</taxon>
        <taxon>Ecdysozoa</taxon>
        <taxon>Arthropoda</taxon>
        <taxon>Hexapoda</taxon>
        <taxon>Insecta</taxon>
        <taxon>Pterygota</taxon>
        <taxon>Neoptera</taxon>
        <taxon>Paraneoptera</taxon>
        <taxon>Hemiptera</taxon>
        <taxon>Sternorrhyncha</taxon>
        <taxon>Aphidomorpha</taxon>
        <taxon>Aphidoidea</taxon>
        <taxon>Aphididae</taxon>
        <taxon>Macrosiphini</taxon>
        <taxon>Sitobion</taxon>
    </lineage>
</organism>
<feature type="non-terminal residue" evidence="2">
    <location>
        <position position="68"/>
    </location>
</feature>
<sequence length="68" mass="7858">MLLILFVSIFIASTFAQTPVYQAPNFHQIVDFNKTAYAGTWYEISRIPNFIEFNEICSAATFEYNEPL</sequence>
<accession>E2EZ06</accession>
<feature type="signal peptide" evidence="1">
    <location>
        <begin position="1"/>
        <end position="16"/>
    </location>
</feature>
<dbReference type="EMBL" id="HM001246">
    <property type="protein sequence ID" value="ADK37861.1"/>
    <property type="molecule type" value="mRNA"/>
</dbReference>
<dbReference type="PROSITE" id="PS00213">
    <property type="entry name" value="LIPOCALIN"/>
    <property type="match status" value="1"/>
</dbReference>
<dbReference type="AlphaFoldDB" id="E2EZ06"/>
<protein>
    <submittedName>
        <fullName evidence="2">Putative lipocalin-like protein</fullName>
    </submittedName>
</protein>
<feature type="chain" id="PRO_5003159153" evidence="1">
    <location>
        <begin position="17"/>
        <end position="68"/>
    </location>
</feature>
<evidence type="ECO:0000313" key="2">
    <source>
        <dbReference type="EMBL" id="ADK37861.1"/>
    </source>
</evidence>
<dbReference type="Gene3D" id="2.40.128.20">
    <property type="match status" value="1"/>
</dbReference>
<name>E2EZ06_9HEMI</name>
<dbReference type="InterPro" id="IPR022272">
    <property type="entry name" value="Lipocalin_CS"/>
</dbReference>
<reference evidence="2" key="1">
    <citation type="journal article" date="2011" name="Fungal Genet. Biol.">
        <title>Secretome of fungus-infected aphids documents high pathogen activity and weak host response.</title>
        <authorList>
            <person name="Grell M.N."/>
            <person name="Jensen A.B."/>
            <person name="Olsen P.B."/>
            <person name="Eilenberg J."/>
            <person name="Lange L."/>
        </authorList>
    </citation>
    <scope>NUCLEOTIDE SEQUENCE</scope>
</reference>
<proteinExistence type="evidence at transcript level"/>
<dbReference type="SUPFAM" id="SSF50814">
    <property type="entry name" value="Lipocalins"/>
    <property type="match status" value="1"/>
</dbReference>